<dbReference type="SUPFAM" id="SSF69304">
    <property type="entry name" value="Tricorn protease N-terminal domain"/>
    <property type="match status" value="1"/>
</dbReference>
<dbReference type="EMBL" id="MUKB01000045">
    <property type="protein sequence ID" value="OPX18055.1"/>
    <property type="molecule type" value="Genomic_DNA"/>
</dbReference>
<gene>
    <name evidence="2" type="ORF">BXT86_03155</name>
</gene>
<dbReference type="InterPro" id="IPR011990">
    <property type="entry name" value="TPR-like_helical_dom_sf"/>
</dbReference>
<dbReference type="Proteomes" id="UP000191663">
    <property type="component" value="Unassembled WGS sequence"/>
</dbReference>
<dbReference type="PANTHER" id="PTHR36842">
    <property type="entry name" value="PROTEIN TOLB HOMOLOG"/>
    <property type="match status" value="1"/>
</dbReference>
<protein>
    <submittedName>
        <fullName evidence="2">Uncharacterized protein</fullName>
    </submittedName>
</protein>
<dbReference type="InterPro" id="IPR011659">
    <property type="entry name" value="WD40"/>
</dbReference>
<name>A0A1V4QGS0_UNCW3</name>
<evidence type="ECO:0000313" key="3">
    <source>
        <dbReference type="Proteomes" id="UP000191663"/>
    </source>
</evidence>
<dbReference type="PANTHER" id="PTHR36842:SF1">
    <property type="entry name" value="PROTEIN TOLB"/>
    <property type="match status" value="1"/>
</dbReference>
<dbReference type="InterPro" id="IPR011042">
    <property type="entry name" value="6-blade_b-propeller_TolB-like"/>
</dbReference>
<dbReference type="Gene3D" id="2.120.10.30">
    <property type="entry name" value="TolB, C-terminal domain"/>
    <property type="match status" value="1"/>
</dbReference>
<dbReference type="SUPFAM" id="SSF48452">
    <property type="entry name" value="TPR-like"/>
    <property type="match status" value="1"/>
</dbReference>
<reference evidence="3" key="1">
    <citation type="submission" date="2017-01" db="EMBL/GenBank/DDBJ databases">
        <title>Novel pathways for hydrocarbon cycling and metabolic interdependencies in hydrothermal sediment communities.</title>
        <authorList>
            <person name="Dombrowski N."/>
            <person name="Seitz K."/>
            <person name="Teske A."/>
            <person name="Baker B."/>
        </authorList>
    </citation>
    <scope>NUCLEOTIDE SEQUENCE [LARGE SCALE GENOMIC DNA]</scope>
</reference>
<proteinExistence type="inferred from homology"/>
<comment type="caution">
    <text evidence="2">The sequence shown here is derived from an EMBL/GenBank/DDBJ whole genome shotgun (WGS) entry which is preliminary data.</text>
</comment>
<evidence type="ECO:0000313" key="2">
    <source>
        <dbReference type="EMBL" id="OPX18055.1"/>
    </source>
</evidence>
<accession>A0A1V4QGS0</accession>
<dbReference type="Gene3D" id="1.25.40.10">
    <property type="entry name" value="Tetratricopeptide repeat domain"/>
    <property type="match status" value="1"/>
</dbReference>
<dbReference type="Pfam" id="PF07676">
    <property type="entry name" value="PD40"/>
    <property type="match status" value="2"/>
</dbReference>
<organism evidence="2 3">
    <name type="scientific">candidate division WOR-3 bacterium 4484_100</name>
    <dbReference type="NCBI Taxonomy" id="1936077"/>
    <lineage>
        <taxon>Bacteria</taxon>
        <taxon>Bacteria division WOR-3</taxon>
    </lineage>
</organism>
<comment type="similarity">
    <text evidence="1">Belongs to the TolB family.</text>
</comment>
<evidence type="ECO:0000256" key="1">
    <source>
        <dbReference type="ARBA" id="ARBA00009820"/>
    </source>
</evidence>
<dbReference type="AlphaFoldDB" id="A0A1V4QGS0"/>
<sequence length="258" mass="29666">MNIKRIIYLLFLFSFFLYHCKQKSGLEIGIEQLKKGEYLKAVKSLRSALMKDSLNPQTHYNLCLAYVRLDSTEQAFKHYLKLNELGSGLCDDARLKELLANLLDIEPYPSSLIKLKRMNQFKGVFSPDGQLLAIAAARFDRADIYLIKLDGTFVKRITRSGMNTDPAFSPDGKSVVFVSDVDGDDELYLYNIKTGRITKLTDNRADDFSPDFAPDGKEIVYVSNLDDPYKWEIYKLELKTKKIKRLTNNNYWDGFPNL</sequence>